<protein>
    <submittedName>
        <fullName evidence="1">Uncharacterized protein</fullName>
    </submittedName>
</protein>
<comment type="caution">
    <text evidence="1">The sequence shown here is derived from an EMBL/GenBank/DDBJ whole genome shotgun (WGS) entry which is preliminary data.</text>
</comment>
<gene>
    <name evidence="1" type="ORF">F5148DRAFT_1240675</name>
</gene>
<dbReference type="EMBL" id="JAGFNK010000395">
    <property type="protein sequence ID" value="KAI9451035.1"/>
    <property type="molecule type" value="Genomic_DNA"/>
</dbReference>
<evidence type="ECO:0000313" key="2">
    <source>
        <dbReference type="Proteomes" id="UP001207468"/>
    </source>
</evidence>
<accession>A0ACC0TVS2</accession>
<keyword evidence="2" id="KW-1185">Reference proteome</keyword>
<reference evidence="1" key="1">
    <citation type="submission" date="2021-03" db="EMBL/GenBank/DDBJ databases">
        <title>Evolutionary priming and transition to the ectomycorrhizal habit in an iconic lineage of mushroom-forming fungi: is preadaptation a requirement?</title>
        <authorList>
            <consortium name="DOE Joint Genome Institute"/>
            <person name="Looney B.P."/>
            <person name="Miyauchi S."/>
            <person name="Morin E."/>
            <person name="Drula E."/>
            <person name="Courty P.E."/>
            <person name="Chicoki N."/>
            <person name="Fauchery L."/>
            <person name="Kohler A."/>
            <person name="Kuo A."/>
            <person name="LaButti K."/>
            <person name="Pangilinan J."/>
            <person name="Lipzen A."/>
            <person name="Riley R."/>
            <person name="Andreopoulos W."/>
            <person name="He G."/>
            <person name="Johnson J."/>
            <person name="Barry K.W."/>
            <person name="Grigoriev I.V."/>
            <person name="Nagy L."/>
            <person name="Hibbett D."/>
            <person name="Henrissat B."/>
            <person name="Matheny P.B."/>
            <person name="Labbe J."/>
            <person name="Martin A.F."/>
        </authorList>
    </citation>
    <scope>NUCLEOTIDE SEQUENCE</scope>
    <source>
        <strain evidence="1">BPL698</strain>
    </source>
</reference>
<name>A0ACC0TVS2_9AGAM</name>
<proteinExistence type="predicted"/>
<sequence>MEYIFPSKYLYTSPNRARFCDKWIQDLWNLMESFHNHGFVHGDLRGPNMVFEDAQYPTGRLSTAVTVGRPEDAIDDDRRVSRNTLDMLK</sequence>
<dbReference type="Proteomes" id="UP001207468">
    <property type="component" value="Unassembled WGS sequence"/>
</dbReference>
<organism evidence="1 2">
    <name type="scientific">Russula earlei</name>
    <dbReference type="NCBI Taxonomy" id="71964"/>
    <lineage>
        <taxon>Eukaryota</taxon>
        <taxon>Fungi</taxon>
        <taxon>Dikarya</taxon>
        <taxon>Basidiomycota</taxon>
        <taxon>Agaricomycotina</taxon>
        <taxon>Agaricomycetes</taxon>
        <taxon>Russulales</taxon>
        <taxon>Russulaceae</taxon>
        <taxon>Russula</taxon>
    </lineage>
</organism>
<evidence type="ECO:0000313" key="1">
    <source>
        <dbReference type="EMBL" id="KAI9451035.1"/>
    </source>
</evidence>